<accession>A0A0M3HVM3</accession>
<keyword evidence="1" id="KW-1185">Reference proteome</keyword>
<protein>
    <submittedName>
        <fullName evidence="2">Plastocyanin-like domain-containing protein</fullName>
    </submittedName>
</protein>
<evidence type="ECO:0000313" key="1">
    <source>
        <dbReference type="Proteomes" id="UP000036681"/>
    </source>
</evidence>
<organism evidence="1 2">
    <name type="scientific">Ascaris lumbricoides</name>
    <name type="common">Giant roundworm</name>
    <dbReference type="NCBI Taxonomy" id="6252"/>
    <lineage>
        <taxon>Eukaryota</taxon>
        <taxon>Metazoa</taxon>
        <taxon>Ecdysozoa</taxon>
        <taxon>Nematoda</taxon>
        <taxon>Chromadorea</taxon>
        <taxon>Rhabditida</taxon>
        <taxon>Spirurina</taxon>
        <taxon>Ascaridomorpha</taxon>
        <taxon>Ascaridoidea</taxon>
        <taxon>Ascarididae</taxon>
        <taxon>Ascaris</taxon>
    </lineage>
</organism>
<name>A0A0M3HVM3_ASCLU</name>
<evidence type="ECO:0000313" key="2">
    <source>
        <dbReference type="WBParaSite" id="ALUE_0000703801-mRNA-1"/>
    </source>
</evidence>
<reference evidence="2" key="1">
    <citation type="submission" date="2017-02" db="UniProtKB">
        <authorList>
            <consortium name="WormBaseParasite"/>
        </authorList>
    </citation>
    <scope>IDENTIFICATION</scope>
</reference>
<dbReference type="WBParaSite" id="ALUE_0000703801-mRNA-1">
    <property type="protein sequence ID" value="ALUE_0000703801-mRNA-1"/>
    <property type="gene ID" value="ALUE_0000703801"/>
</dbReference>
<dbReference type="Proteomes" id="UP000036681">
    <property type="component" value="Unplaced"/>
</dbReference>
<dbReference type="AlphaFoldDB" id="A0A0M3HVM3"/>
<proteinExistence type="predicted"/>
<sequence length="180" mass="20168">MTRVSRDWSTPGVERVLNVPVAKVFSDSSFFPISSDAVPDYVYMKDGKDLIIRVNRSSMRYFSHNQRLWDSRNPNELPCLEAGKNETTFTYNHLMSWSGDVIVSCGYKAVGATVLMGLDSSLSGLRAMSGPFGGFFHWLLALKHQFPLNTVFFGCLNAVVMTCEDRAPLRIDYPKGFHAA</sequence>